<dbReference type="PANTHER" id="PTHR44846:SF1">
    <property type="entry name" value="MANNOSYL-D-GLYCERATE TRANSPORT_METABOLISM SYSTEM REPRESSOR MNGR-RELATED"/>
    <property type="match status" value="1"/>
</dbReference>
<dbReference type="InterPro" id="IPR036390">
    <property type="entry name" value="WH_DNA-bd_sf"/>
</dbReference>
<gene>
    <name evidence="5" type="ORF">GA0061102_102744</name>
</gene>
<dbReference type="GO" id="GO:0045892">
    <property type="term" value="P:negative regulation of DNA-templated transcription"/>
    <property type="evidence" value="ECO:0007669"/>
    <property type="project" value="TreeGrafter"/>
</dbReference>
<evidence type="ECO:0000256" key="2">
    <source>
        <dbReference type="ARBA" id="ARBA00023125"/>
    </source>
</evidence>
<dbReference type="InterPro" id="IPR050679">
    <property type="entry name" value="Bact_HTH_transcr_reg"/>
</dbReference>
<dbReference type="PANTHER" id="PTHR44846">
    <property type="entry name" value="MANNOSYL-D-GLYCERATE TRANSPORT/METABOLISM SYSTEM REPRESSOR MNGR-RELATED"/>
    <property type="match status" value="1"/>
</dbReference>
<dbReference type="CDD" id="cd07377">
    <property type="entry name" value="WHTH_GntR"/>
    <property type="match status" value="1"/>
</dbReference>
<evidence type="ECO:0000259" key="4">
    <source>
        <dbReference type="PROSITE" id="PS50949"/>
    </source>
</evidence>
<evidence type="ECO:0000313" key="6">
    <source>
        <dbReference type="Proteomes" id="UP000199435"/>
    </source>
</evidence>
<dbReference type="EMBL" id="FMAH01000027">
    <property type="protein sequence ID" value="SCB38013.1"/>
    <property type="molecule type" value="Genomic_DNA"/>
</dbReference>
<evidence type="ECO:0000313" key="5">
    <source>
        <dbReference type="EMBL" id="SCB38013.1"/>
    </source>
</evidence>
<dbReference type="Pfam" id="PF00392">
    <property type="entry name" value="GntR"/>
    <property type="match status" value="1"/>
</dbReference>
<dbReference type="GO" id="GO:0003700">
    <property type="term" value="F:DNA-binding transcription factor activity"/>
    <property type="evidence" value="ECO:0007669"/>
    <property type="project" value="InterPro"/>
</dbReference>
<dbReference type="PROSITE" id="PS50949">
    <property type="entry name" value="HTH_GNTR"/>
    <property type="match status" value="1"/>
</dbReference>
<protein>
    <submittedName>
        <fullName evidence="5">GntR family transcriptional regulator, phosphonate transport system regulatory protein</fullName>
    </submittedName>
</protein>
<dbReference type="RefSeq" id="WP_092852650.1">
    <property type="nucleotide sequence ID" value="NZ_FMAH01000027.1"/>
</dbReference>
<evidence type="ECO:0000256" key="3">
    <source>
        <dbReference type="ARBA" id="ARBA00023163"/>
    </source>
</evidence>
<dbReference type="STRING" id="411945.GA0061102_102744"/>
<dbReference type="Gene3D" id="3.40.1410.10">
    <property type="entry name" value="Chorismate lyase-like"/>
    <property type="match status" value="1"/>
</dbReference>
<dbReference type="GO" id="GO:0003677">
    <property type="term" value="F:DNA binding"/>
    <property type="evidence" value="ECO:0007669"/>
    <property type="project" value="UniProtKB-KW"/>
</dbReference>
<organism evidence="5 6">
    <name type="scientific">Rhizobium miluonense</name>
    <dbReference type="NCBI Taxonomy" id="411945"/>
    <lineage>
        <taxon>Bacteria</taxon>
        <taxon>Pseudomonadati</taxon>
        <taxon>Pseudomonadota</taxon>
        <taxon>Alphaproteobacteria</taxon>
        <taxon>Hyphomicrobiales</taxon>
        <taxon>Rhizobiaceae</taxon>
        <taxon>Rhizobium/Agrobacterium group</taxon>
        <taxon>Rhizobium</taxon>
    </lineage>
</organism>
<dbReference type="Gene3D" id="1.10.10.10">
    <property type="entry name" value="Winged helix-like DNA-binding domain superfamily/Winged helix DNA-binding domain"/>
    <property type="match status" value="1"/>
</dbReference>
<sequence length="246" mass="27424">MRNSDDMLPLWRKILIELEEGIGKGRFAPGEKLPTEAALAAHFGANRHTIRRAIARLQERGIVRSEQGRGSFVQEQMLVHRMNSRARLSRTSEIRGKQSGRMVLGAGRVRATRHVARAFGINIGTLVERVETLRLVDDRPVSVTTHFYPLPRFEGIGDRIAEQGSVTSALKAFGVDELRHVESRISAKMPNQKDAKHLRQPMTRPVLQSVNYSVDPDGSPVQLSIARFVASAVELTVHYDLAHTAP</sequence>
<dbReference type="InterPro" id="IPR028978">
    <property type="entry name" value="Chorismate_lyase_/UTRA_dom_sf"/>
</dbReference>
<keyword evidence="6" id="KW-1185">Reference proteome</keyword>
<keyword evidence="2" id="KW-0238">DNA-binding</keyword>
<dbReference type="PRINTS" id="PR00035">
    <property type="entry name" value="HTHGNTR"/>
</dbReference>
<dbReference type="InterPro" id="IPR000524">
    <property type="entry name" value="Tscrpt_reg_HTH_GntR"/>
</dbReference>
<dbReference type="NCBIfam" id="TIGR02325">
    <property type="entry name" value="C_P_lyase_phnF"/>
    <property type="match status" value="1"/>
</dbReference>
<dbReference type="SMART" id="SM00345">
    <property type="entry name" value="HTH_GNTR"/>
    <property type="match status" value="1"/>
</dbReference>
<name>A0A1C3WDH3_9HYPH</name>
<dbReference type="AlphaFoldDB" id="A0A1C3WDH3"/>
<reference evidence="6" key="1">
    <citation type="submission" date="2016-08" db="EMBL/GenBank/DDBJ databases">
        <authorList>
            <person name="Varghese N."/>
            <person name="Submissions Spin"/>
        </authorList>
    </citation>
    <scope>NUCLEOTIDE SEQUENCE [LARGE SCALE GENOMIC DNA]</scope>
    <source>
        <strain evidence="6">HAMBI 2971</strain>
    </source>
</reference>
<dbReference type="InterPro" id="IPR011663">
    <property type="entry name" value="UTRA"/>
</dbReference>
<dbReference type="InterPro" id="IPR012702">
    <property type="entry name" value="CP_lyase_PhnF"/>
</dbReference>
<evidence type="ECO:0000256" key="1">
    <source>
        <dbReference type="ARBA" id="ARBA00023015"/>
    </source>
</evidence>
<dbReference type="Pfam" id="PF07702">
    <property type="entry name" value="UTRA"/>
    <property type="match status" value="1"/>
</dbReference>
<feature type="domain" description="HTH gntR-type" evidence="4">
    <location>
        <begin position="8"/>
        <end position="76"/>
    </location>
</feature>
<accession>A0A1C3WDH3</accession>
<proteinExistence type="predicted"/>
<dbReference type="InterPro" id="IPR036388">
    <property type="entry name" value="WH-like_DNA-bd_sf"/>
</dbReference>
<dbReference type="SUPFAM" id="SSF64288">
    <property type="entry name" value="Chorismate lyase-like"/>
    <property type="match status" value="1"/>
</dbReference>
<dbReference type="SMART" id="SM00866">
    <property type="entry name" value="UTRA"/>
    <property type="match status" value="1"/>
</dbReference>
<dbReference type="SUPFAM" id="SSF46785">
    <property type="entry name" value="Winged helix' DNA-binding domain"/>
    <property type="match status" value="1"/>
</dbReference>
<keyword evidence="3" id="KW-0804">Transcription</keyword>
<dbReference type="Proteomes" id="UP000199435">
    <property type="component" value="Unassembled WGS sequence"/>
</dbReference>
<keyword evidence="1" id="KW-0805">Transcription regulation</keyword>